<comment type="caution">
    <text evidence="1">The sequence shown here is derived from an EMBL/GenBank/DDBJ whole genome shotgun (WGS) entry which is preliminary data.</text>
</comment>
<proteinExistence type="predicted"/>
<organism evidence="1">
    <name type="scientific">Brassica cretica</name>
    <name type="common">Mustard</name>
    <dbReference type="NCBI Taxonomy" id="69181"/>
    <lineage>
        <taxon>Eukaryota</taxon>
        <taxon>Viridiplantae</taxon>
        <taxon>Streptophyta</taxon>
        <taxon>Embryophyta</taxon>
        <taxon>Tracheophyta</taxon>
        <taxon>Spermatophyta</taxon>
        <taxon>Magnoliopsida</taxon>
        <taxon>eudicotyledons</taxon>
        <taxon>Gunneridae</taxon>
        <taxon>Pentapetalae</taxon>
        <taxon>rosids</taxon>
        <taxon>malvids</taxon>
        <taxon>Brassicales</taxon>
        <taxon>Brassicaceae</taxon>
        <taxon>Brassiceae</taxon>
        <taxon>Brassica</taxon>
    </lineage>
</organism>
<dbReference type="EMBL" id="QGKY02001925">
    <property type="protein sequence ID" value="KAF2547578.1"/>
    <property type="molecule type" value="Genomic_DNA"/>
</dbReference>
<sequence length="133" mass="15057">MVSWRLSLFHPSTEICGLRAVEENAKIAHAGVEFVSKIAAETCRIPFGIRTTGRDLRRRVGWRLSLFQPSTEICGLRAVEENAKIAHAGVEFVSKITTETSRVPFGISTTGRDLRVYARRRSRRLTIRFVEKV</sequence>
<accession>A0A8S9GTQ2</accession>
<reference evidence="1" key="1">
    <citation type="submission" date="2019-12" db="EMBL/GenBank/DDBJ databases">
        <title>Genome sequencing and annotation of Brassica cretica.</title>
        <authorList>
            <person name="Studholme D.J."/>
            <person name="Sarris P.F."/>
        </authorList>
    </citation>
    <scope>NUCLEOTIDE SEQUENCE</scope>
    <source>
        <strain evidence="1">PFS-102/07</strain>
        <tissue evidence="1">Leaf</tissue>
    </source>
</reference>
<gene>
    <name evidence="1" type="ORF">F2Q70_00022911</name>
</gene>
<dbReference type="AlphaFoldDB" id="A0A8S9GTQ2"/>
<protein>
    <submittedName>
        <fullName evidence="1">Uncharacterized protein</fullName>
    </submittedName>
</protein>
<name>A0A8S9GTQ2_BRACR</name>
<evidence type="ECO:0000313" key="1">
    <source>
        <dbReference type="EMBL" id="KAF2547578.1"/>
    </source>
</evidence>